<evidence type="ECO:0000313" key="1">
    <source>
        <dbReference type="EMBL" id="EKC23530.1"/>
    </source>
</evidence>
<accession>K1Q3W0</accession>
<dbReference type="EMBL" id="JH815808">
    <property type="protein sequence ID" value="EKC23530.1"/>
    <property type="molecule type" value="Genomic_DNA"/>
</dbReference>
<proteinExistence type="predicted"/>
<name>K1Q3W0_MAGGI</name>
<organism evidence="1">
    <name type="scientific">Magallana gigas</name>
    <name type="common">Pacific oyster</name>
    <name type="synonym">Crassostrea gigas</name>
    <dbReference type="NCBI Taxonomy" id="29159"/>
    <lineage>
        <taxon>Eukaryota</taxon>
        <taxon>Metazoa</taxon>
        <taxon>Spiralia</taxon>
        <taxon>Lophotrochozoa</taxon>
        <taxon>Mollusca</taxon>
        <taxon>Bivalvia</taxon>
        <taxon>Autobranchia</taxon>
        <taxon>Pteriomorphia</taxon>
        <taxon>Ostreida</taxon>
        <taxon>Ostreoidea</taxon>
        <taxon>Ostreidae</taxon>
        <taxon>Magallana</taxon>
    </lineage>
</organism>
<dbReference type="InParanoid" id="K1Q3W0"/>
<dbReference type="AlphaFoldDB" id="K1Q3W0"/>
<protein>
    <submittedName>
        <fullName evidence="1">Uncharacterized protein</fullName>
    </submittedName>
</protein>
<gene>
    <name evidence="1" type="ORF">CGI_10008215</name>
</gene>
<dbReference type="HOGENOM" id="CLU_1455770_0_0_1"/>
<sequence length="186" mass="20908">MRFSRSKTECPPLERLAIPSKEDLRSKGLHCDAKRAVIMTFLGGRRQFASRTDFDWSYNDLCRQFKMFTEVDEFVEAVNITIGNLDIVLETQIDSQATVYADDFGFLEPVCSETCDPEADGSESHSFEPPLKKQKVKPLQASLSKSQALTNNFQDDILKSIRGKTLTVMLKGVFQGKGSASLWRGN</sequence>
<reference evidence="1" key="1">
    <citation type="journal article" date="2012" name="Nature">
        <title>The oyster genome reveals stress adaptation and complexity of shell formation.</title>
        <authorList>
            <person name="Zhang G."/>
            <person name="Fang X."/>
            <person name="Guo X."/>
            <person name="Li L."/>
            <person name="Luo R."/>
            <person name="Xu F."/>
            <person name="Yang P."/>
            <person name="Zhang L."/>
            <person name="Wang X."/>
            <person name="Qi H."/>
            <person name="Xiong Z."/>
            <person name="Que H."/>
            <person name="Xie Y."/>
            <person name="Holland P.W."/>
            <person name="Paps J."/>
            <person name="Zhu Y."/>
            <person name="Wu F."/>
            <person name="Chen Y."/>
            <person name="Wang J."/>
            <person name="Peng C."/>
            <person name="Meng J."/>
            <person name="Yang L."/>
            <person name="Liu J."/>
            <person name="Wen B."/>
            <person name="Zhang N."/>
            <person name="Huang Z."/>
            <person name="Zhu Q."/>
            <person name="Feng Y."/>
            <person name="Mount A."/>
            <person name="Hedgecock D."/>
            <person name="Xu Z."/>
            <person name="Liu Y."/>
            <person name="Domazet-Loso T."/>
            <person name="Du Y."/>
            <person name="Sun X."/>
            <person name="Zhang S."/>
            <person name="Liu B."/>
            <person name="Cheng P."/>
            <person name="Jiang X."/>
            <person name="Li J."/>
            <person name="Fan D."/>
            <person name="Wang W."/>
            <person name="Fu W."/>
            <person name="Wang T."/>
            <person name="Wang B."/>
            <person name="Zhang J."/>
            <person name="Peng Z."/>
            <person name="Li Y."/>
            <person name="Li N."/>
            <person name="Wang J."/>
            <person name="Chen M."/>
            <person name="He Y."/>
            <person name="Tan F."/>
            <person name="Song X."/>
            <person name="Zheng Q."/>
            <person name="Huang R."/>
            <person name="Yang H."/>
            <person name="Du X."/>
            <person name="Chen L."/>
            <person name="Yang M."/>
            <person name="Gaffney P.M."/>
            <person name="Wang S."/>
            <person name="Luo L."/>
            <person name="She Z."/>
            <person name="Ming Y."/>
            <person name="Huang W."/>
            <person name="Zhang S."/>
            <person name="Huang B."/>
            <person name="Zhang Y."/>
            <person name="Qu T."/>
            <person name="Ni P."/>
            <person name="Miao G."/>
            <person name="Wang J."/>
            <person name="Wang Q."/>
            <person name="Steinberg C.E."/>
            <person name="Wang H."/>
            <person name="Li N."/>
            <person name="Qian L."/>
            <person name="Zhang G."/>
            <person name="Li Y."/>
            <person name="Yang H."/>
            <person name="Liu X."/>
            <person name="Wang J."/>
            <person name="Yin Y."/>
            <person name="Wang J."/>
        </authorList>
    </citation>
    <scope>NUCLEOTIDE SEQUENCE [LARGE SCALE GENOMIC DNA]</scope>
    <source>
        <strain evidence="1">05x7-T-G4-1.051#20</strain>
    </source>
</reference>